<dbReference type="RefSeq" id="WP_188602573.1">
    <property type="nucleotide sequence ID" value="NZ_AP026830.1"/>
</dbReference>
<name>A0ABN6SP63_9CREN</name>
<feature type="transmembrane region" description="Helical" evidence="6">
    <location>
        <begin position="67"/>
        <end position="88"/>
    </location>
</feature>
<evidence type="ECO:0000256" key="6">
    <source>
        <dbReference type="SAM" id="Phobius"/>
    </source>
</evidence>
<feature type="transmembrane region" description="Helical" evidence="6">
    <location>
        <begin position="214"/>
        <end position="232"/>
    </location>
</feature>
<proteinExistence type="predicted"/>
<dbReference type="InterPro" id="IPR037185">
    <property type="entry name" value="EmrE-like"/>
</dbReference>
<dbReference type="Pfam" id="PF00892">
    <property type="entry name" value="EamA"/>
    <property type="match status" value="2"/>
</dbReference>
<dbReference type="Proteomes" id="UP001060771">
    <property type="component" value="Chromosome"/>
</dbReference>
<feature type="transmembrane region" description="Helical" evidence="6">
    <location>
        <begin position="34"/>
        <end position="55"/>
    </location>
</feature>
<keyword evidence="4 6" id="KW-1133">Transmembrane helix</keyword>
<feature type="transmembrane region" description="Helical" evidence="6">
    <location>
        <begin position="94"/>
        <end position="112"/>
    </location>
</feature>
<feature type="transmembrane region" description="Helical" evidence="6">
    <location>
        <begin position="119"/>
        <end position="136"/>
    </location>
</feature>
<feature type="transmembrane region" description="Helical" evidence="6">
    <location>
        <begin position="244"/>
        <end position="260"/>
    </location>
</feature>
<sequence length="284" mass="30829">MRKSLFIGYLLVYVFSASVNYFFVKFGLKYATPLGYMAIRYAIAGSLLAIATMTINGKYYLILNRDLALLSLFSSLSSALWAYGLLYIDPGSSAIFGYTMPLFAIPLSILLIREKPRTLNVVGSLVGFVGVIIYGVSSIMKGVSLVGALLTIMNAVFWALYSIYFKKLGNNNGLIVVSNMFIIGSLILAVMGILVDGLRTFTGIEWVPGFVSNLLGTSVIGGVVLFLVWYLLVNTVGVANSTPYIFTVPALTLALNYFIMGIQPTLPEIIGSAIMFMGIYLASI</sequence>
<organism evidence="8 9">
    <name type="scientific">Vulcanisaeta souniana JCM 11219</name>
    <dbReference type="NCBI Taxonomy" id="1293586"/>
    <lineage>
        <taxon>Archaea</taxon>
        <taxon>Thermoproteota</taxon>
        <taxon>Thermoprotei</taxon>
        <taxon>Thermoproteales</taxon>
        <taxon>Thermoproteaceae</taxon>
        <taxon>Vulcanisaeta</taxon>
    </lineage>
</organism>
<gene>
    <name evidence="8" type="ORF">Vsou_07230</name>
</gene>
<comment type="subcellular location">
    <subcellularLocation>
        <location evidence="1">Cell membrane</location>
        <topology evidence="1">Multi-pass membrane protein</topology>
    </subcellularLocation>
</comment>
<dbReference type="GeneID" id="76206277"/>
<keyword evidence="9" id="KW-1185">Reference proteome</keyword>
<evidence type="ECO:0000256" key="1">
    <source>
        <dbReference type="ARBA" id="ARBA00004651"/>
    </source>
</evidence>
<feature type="transmembrane region" description="Helical" evidence="6">
    <location>
        <begin position="173"/>
        <end position="194"/>
    </location>
</feature>
<evidence type="ECO:0000256" key="3">
    <source>
        <dbReference type="ARBA" id="ARBA00022692"/>
    </source>
</evidence>
<keyword evidence="2" id="KW-1003">Cell membrane</keyword>
<feature type="domain" description="EamA" evidence="7">
    <location>
        <begin position="8"/>
        <end position="133"/>
    </location>
</feature>
<evidence type="ECO:0000256" key="5">
    <source>
        <dbReference type="ARBA" id="ARBA00023136"/>
    </source>
</evidence>
<evidence type="ECO:0000313" key="9">
    <source>
        <dbReference type="Proteomes" id="UP001060771"/>
    </source>
</evidence>
<evidence type="ECO:0000313" key="8">
    <source>
        <dbReference type="EMBL" id="BDR91630.1"/>
    </source>
</evidence>
<reference evidence="9" key="1">
    <citation type="submission" date="2022-09" db="EMBL/GenBank/DDBJ databases">
        <title>Complete genome sequence of Vulcanisaeta souniana.</title>
        <authorList>
            <person name="Kato S."/>
            <person name="Itoh T."/>
            <person name="Ohkuma M."/>
        </authorList>
    </citation>
    <scope>NUCLEOTIDE SEQUENCE [LARGE SCALE GENOMIC DNA]</scope>
    <source>
        <strain evidence="9">JCM 11219</strain>
    </source>
</reference>
<dbReference type="PANTHER" id="PTHR32322">
    <property type="entry name" value="INNER MEMBRANE TRANSPORTER"/>
    <property type="match status" value="1"/>
</dbReference>
<dbReference type="SUPFAM" id="SSF103481">
    <property type="entry name" value="Multidrug resistance efflux transporter EmrE"/>
    <property type="match status" value="2"/>
</dbReference>
<feature type="transmembrane region" description="Helical" evidence="6">
    <location>
        <begin position="7"/>
        <end position="28"/>
    </location>
</feature>
<feature type="domain" description="EamA" evidence="7">
    <location>
        <begin position="146"/>
        <end position="283"/>
    </location>
</feature>
<evidence type="ECO:0000256" key="4">
    <source>
        <dbReference type="ARBA" id="ARBA00022989"/>
    </source>
</evidence>
<feature type="transmembrane region" description="Helical" evidence="6">
    <location>
        <begin position="142"/>
        <end position="161"/>
    </location>
</feature>
<evidence type="ECO:0000256" key="2">
    <source>
        <dbReference type="ARBA" id="ARBA00022475"/>
    </source>
</evidence>
<dbReference type="InterPro" id="IPR000620">
    <property type="entry name" value="EamA_dom"/>
</dbReference>
<evidence type="ECO:0000259" key="7">
    <source>
        <dbReference type="Pfam" id="PF00892"/>
    </source>
</evidence>
<accession>A0ABN6SP63</accession>
<keyword evidence="5 6" id="KW-0472">Membrane</keyword>
<dbReference type="EMBL" id="AP026830">
    <property type="protein sequence ID" value="BDR91630.1"/>
    <property type="molecule type" value="Genomic_DNA"/>
</dbReference>
<keyword evidence="3 6" id="KW-0812">Transmembrane</keyword>
<dbReference type="InterPro" id="IPR050638">
    <property type="entry name" value="AA-Vitamin_Transporters"/>
</dbReference>
<dbReference type="PANTHER" id="PTHR32322:SF18">
    <property type="entry name" value="S-ADENOSYLMETHIONINE_S-ADENOSYLHOMOCYSTEINE TRANSPORTER"/>
    <property type="match status" value="1"/>
</dbReference>
<protein>
    <submittedName>
        <fullName evidence="8">EamA family transporter</fullName>
    </submittedName>
</protein>